<proteinExistence type="predicted"/>
<evidence type="ECO:0000313" key="1">
    <source>
        <dbReference type="EMBL" id="SQJ00854.1"/>
    </source>
</evidence>
<dbReference type="Proteomes" id="UP000249008">
    <property type="component" value="Chromosome 1"/>
</dbReference>
<sequence length="54" mass="6561">MNKVEIRKKLLDLNKTMGWLANELKVSRRTLYRKLENNDLKTLKEIEKILSHYM</sequence>
<evidence type="ECO:0008006" key="3">
    <source>
        <dbReference type="Google" id="ProtNLM"/>
    </source>
</evidence>
<reference evidence="1 2" key="1">
    <citation type="submission" date="2018-06" db="EMBL/GenBank/DDBJ databases">
        <authorList>
            <consortium name="Pathogen Informatics"/>
            <person name="Doyle S."/>
        </authorList>
    </citation>
    <scope>NUCLEOTIDE SEQUENCE [LARGE SCALE GENOMIC DNA]</scope>
    <source>
        <strain evidence="1 2">NCTC12112</strain>
    </source>
</reference>
<dbReference type="AlphaFoldDB" id="A0AAX2J8K1"/>
<dbReference type="GeneID" id="78456428"/>
<protein>
    <recommendedName>
        <fullName evidence="3">HTH domain-containing protein</fullName>
    </recommendedName>
</protein>
<gene>
    <name evidence="1" type="ORF">NCTC12112_01012</name>
</gene>
<name>A0AAX2J8K1_9FUSO</name>
<organism evidence="1 2">
    <name type="scientific">Fusobacterium ulcerans</name>
    <dbReference type="NCBI Taxonomy" id="861"/>
    <lineage>
        <taxon>Bacteria</taxon>
        <taxon>Fusobacteriati</taxon>
        <taxon>Fusobacteriota</taxon>
        <taxon>Fusobacteriia</taxon>
        <taxon>Fusobacteriales</taxon>
        <taxon>Fusobacteriaceae</taxon>
        <taxon>Fusobacterium</taxon>
    </lineage>
</organism>
<evidence type="ECO:0000313" key="2">
    <source>
        <dbReference type="Proteomes" id="UP000249008"/>
    </source>
</evidence>
<dbReference type="RefSeq" id="WP_005976775.1">
    <property type="nucleotide sequence ID" value="NZ_CABKNW010000001.1"/>
</dbReference>
<dbReference type="EMBL" id="LS483487">
    <property type="protein sequence ID" value="SQJ00854.1"/>
    <property type="molecule type" value="Genomic_DNA"/>
</dbReference>
<accession>A0AAX2J8K1</accession>